<dbReference type="PANTHER" id="PTHR10210:SF41">
    <property type="entry name" value="RIBOSE-PHOSPHATE PYROPHOSPHOKINASE 1, CHLOROPLASTIC"/>
    <property type="match status" value="1"/>
</dbReference>
<keyword evidence="5" id="KW-0808">Transferase</keyword>
<evidence type="ECO:0000256" key="2">
    <source>
        <dbReference type="RuleBase" id="RU004324"/>
    </source>
</evidence>
<protein>
    <submittedName>
        <fullName evidence="5">Ribose-phosphate pyrophosphokinase</fullName>
        <ecNumber evidence="5">2.7.6.1</ecNumber>
    </submittedName>
</protein>
<keyword evidence="1 2" id="KW-0545">Nucleotide biosynthesis</keyword>
<dbReference type="Pfam" id="PF00156">
    <property type="entry name" value="Pribosyltran"/>
    <property type="match status" value="1"/>
</dbReference>
<keyword evidence="6" id="KW-1185">Reference proteome</keyword>
<dbReference type="EC" id="2.7.6.1" evidence="5"/>
<dbReference type="Pfam" id="PF13793">
    <property type="entry name" value="Pribosyltran_N"/>
    <property type="match status" value="1"/>
</dbReference>
<evidence type="ECO:0000256" key="1">
    <source>
        <dbReference type="ARBA" id="ARBA00022727"/>
    </source>
</evidence>
<evidence type="ECO:0000313" key="6">
    <source>
        <dbReference type="Proteomes" id="UP001189616"/>
    </source>
</evidence>
<dbReference type="Proteomes" id="UP001189616">
    <property type="component" value="Unassembled WGS sequence"/>
</dbReference>
<dbReference type="Gene3D" id="3.40.50.2020">
    <property type="match status" value="2"/>
</dbReference>
<feature type="domain" description="Phosphoribosyltransferase" evidence="3">
    <location>
        <begin position="161"/>
        <end position="280"/>
    </location>
</feature>
<dbReference type="GO" id="GO:0004749">
    <property type="term" value="F:ribose phosphate diphosphokinase activity"/>
    <property type="evidence" value="ECO:0007669"/>
    <property type="project" value="UniProtKB-EC"/>
</dbReference>
<evidence type="ECO:0000313" key="5">
    <source>
        <dbReference type="EMBL" id="CAJ0779687.1"/>
    </source>
</evidence>
<gene>
    <name evidence="5" type="primary">prs_1</name>
    <name evidence="5" type="ORF">LMG7141_00917</name>
</gene>
<dbReference type="InterPro" id="IPR000836">
    <property type="entry name" value="PRTase_dom"/>
</dbReference>
<comment type="caution">
    <text evidence="5">The sequence shown here is derived from an EMBL/GenBank/DDBJ whole genome shotgun (WGS) entry which is preliminary data.</text>
</comment>
<sequence>MEPLAALAPTAVTAGGRRIVLAMPGNEATAVGLVTRLGADRGRAEVKHFPDGESFVRLLTPVTDADVVIVCTLDRPDDKVLSLLWLAIAAREGGARRVGLVAPYLAYMRQDAVFQAGEIRAAQHFAALLSGHFDWVVTVDPHLHRIPTLSEIFRVPAVAVQAAPALAAWVRAQVPHPFLVGPDEESRQWVEQVAALCDVPWTVLSKVRRGAWSVDVSAVAAGQGAGRTPVLIDDIISTGRTLIAAAWQLQRAGLPRPYCVAVHAVFAGSAYNELRSAAQDVVTADSIAHPSNCIALAQPLADAIAPLFDLPLTDATTRLDR</sequence>
<dbReference type="SUPFAM" id="SSF53271">
    <property type="entry name" value="PRTase-like"/>
    <property type="match status" value="2"/>
</dbReference>
<evidence type="ECO:0000259" key="4">
    <source>
        <dbReference type="Pfam" id="PF13793"/>
    </source>
</evidence>
<comment type="similarity">
    <text evidence="2">Belongs to the ribose-phosphate pyrophosphokinase family.</text>
</comment>
<dbReference type="InterPro" id="IPR005946">
    <property type="entry name" value="Rib-P_diPkinase"/>
</dbReference>
<organism evidence="5 6">
    <name type="scientific">Ralstonia condita</name>
    <dbReference type="NCBI Taxonomy" id="3058600"/>
    <lineage>
        <taxon>Bacteria</taxon>
        <taxon>Pseudomonadati</taxon>
        <taxon>Pseudomonadota</taxon>
        <taxon>Betaproteobacteria</taxon>
        <taxon>Burkholderiales</taxon>
        <taxon>Burkholderiaceae</taxon>
        <taxon>Ralstonia</taxon>
    </lineage>
</organism>
<dbReference type="NCBIfam" id="NF005537">
    <property type="entry name" value="PRK07199.1"/>
    <property type="match status" value="1"/>
</dbReference>
<feature type="domain" description="Ribose-phosphate pyrophosphokinase N-terminal" evidence="4">
    <location>
        <begin position="20"/>
        <end position="129"/>
    </location>
</feature>
<dbReference type="NCBIfam" id="TIGR01251">
    <property type="entry name" value="ribP_PPkin"/>
    <property type="match status" value="1"/>
</dbReference>
<dbReference type="InterPro" id="IPR029099">
    <property type="entry name" value="Pribosyltran_N"/>
</dbReference>
<dbReference type="PANTHER" id="PTHR10210">
    <property type="entry name" value="RIBOSE-PHOSPHATE DIPHOSPHOKINASE FAMILY MEMBER"/>
    <property type="match status" value="1"/>
</dbReference>
<dbReference type="EMBL" id="CATYWO010000001">
    <property type="protein sequence ID" value="CAJ0779687.1"/>
    <property type="molecule type" value="Genomic_DNA"/>
</dbReference>
<dbReference type="InterPro" id="IPR029057">
    <property type="entry name" value="PRTase-like"/>
</dbReference>
<dbReference type="RefSeq" id="WP_316655626.1">
    <property type="nucleotide sequence ID" value="NZ_CATYWO010000001.1"/>
</dbReference>
<reference evidence="5 6" key="1">
    <citation type="submission" date="2023-07" db="EMBL/GenBank/DDBJ databases">
        <authorList>
            <person name="Peeters C."/>
        </authorList>
    </citation>
    <scope>NUCLEOTIDE SEQUENCE [LARGE SCALE GENOMIC DNA]</scope>
    <source>
        <strain evidence="5 6">LMG 7141</strain>
    </source>
</reference>
<dbReference type="SMART" id="SM01400">
    <property type="entry name" value="Pribosyltran_N"/>
    <property type="match status" value="1"/>
</dbReference>
<dbReference type="CDD" id="cd06223">
    <property type="entry name" value="PRTases_typeI"/>
    <property type="match status" value="1"/>
</dbReference>
<name>A0ABM9J1Y5_9RALS</name>
<accession>A0ABM9J1Y5</accession>
<evidence type="ECO:0000259" key="3">
    <source>
        <dbReference type="Pfam" id="PF00156"/>
    </source>
</evidence>
<proteinExistence type="inferred from homology"/>